<protein>
    <submittedName>
        <fullName evidence="1">Uncharacterized protein</fullName>
    </submittedName>
</protein>
<dbReference type="Proteomes" id="UP000515976">
    <property type="component" value="Chromosome"/>
</dbReference>
<accession>A0A7G9QYN0</accession>
<dbReference type="RefSeq" id="WP_166104030.1">
    <property type="nucleotide sequence ID" value="NZ_BMMY01000003.1"/>
</dbReference>
<dbReference type="AlphaFoldDB" id="A0A7G9QYN0"/>
<dbReference type="KEGG" id="pei:H9L10_08890"/>
<gene>
    <name evidence="1" type="ORF">H9L10_08890</name>
</gene>
<proteinExistence type="predicted"/>
<organism evidence="1 2">
    <name type="scientific">Phycicoccus endophyticus</name>
    <dbReference type="NCBI Taxonomy" id="1690220"/>
    <lineage>
        <taxon>Bacteria</taxon>
        <taxon>Bacillati</taxon>
        <taxon>Actinomycetota</taxon>
        <taxon>Actinomycetes</taxon>
        <taxon>Micrococcales</taxon>
        <taxon>Intrasporangiaceae</taxon>
        <taxon>Phycicoccus</taxon>
    </lineage>
</organism>
<name>A0A7G9QYN0_9MICO</name>
<keyword evidence="2" id="KW-1185">Reference proteome</keyword>
<evidence type="ECO:0000313" key="1">
    <source>
        <dbReference type="EMBL" id="QNN48455.1"/>
    </source>
</evidence>
<reference evidence="1 2" key="1">
    <citation type="submission" date="2020-08" db="EMBL/GenBank/DDBJ databases">
        <title>Genome sequence of Phycicoccus endophyticus JCM 31784T.</title>
        <authorList>
            <person name="Hyun D.-W."/>
            <person name="Bae J.-W."/>
        </authorList>
    </citation>
    <scope>NUCLEOTIDE SEQUENCE [LARGE SCALE GENOMIC DNA]</scope>
    <source>
        <strain evidence="1 2">JCM 31784</strain>
    </source>
</reference>
<dbReference type="EMBL" id="CP060712">
    <property type="protein sequence ID" value="QNN48455.1"/>
    <property type="molecule type" value="Genomic_DNA"/>
</dbReference>
<evidence type="ECO:0000313" key="2">
    <source>
        <dbReference type="Proteomes" id="UP000515976"/>
    </source>
</evidence>
<sequence length="81" mass="9155">METALVDPRDQTWEIEDPVFRVYFHDQRGTSSEYEVRGAQVDEVLDWAARVADGRTFVLYVCVPDEGIGLVRLLGQDPNAA</sequence>